<keyword evidence="2" id="KW-1003">Cell membrane</keyword>
<evidence type="ECO:0000256" key="6">
    <source>
        <dbReference type="SAM" id="Phobius"/>
    </source>
</evidence>
<feature type="domain" description="EamA" evidence="7">
    <location>
        <begin position="10"/>
        <end position="149"/>
    </location>
</feature>
<feature type="transmembrane region" description="Helical" evidence="6">
    <location>
        <begin position="79"/>
        <end position="100"/>
    </location>
</feature>
<protein>
    <submittedName>
        <fullName evidence="8">Drug/metabolite transporter (DMT)-like permease</fullName>
    </submittedName>
</protein>
<dbReference type="Pfam" id="PF00892">
    <property type="entry name" value="EamA"/>
    <property type="match status" value="2"/>
</dbReference>
<feature type="transmembrane region" description="Helical" evidence="6">
    <location>
        <begin position="273"/>
        <end position="291"/>
    </location>
</feature>
<evidence type="ECO:0000256" key="3">
    <source>
        <dbReference type="ARBA" id="ARBA00022692"/>
    </source>
</evidence>
<keyword evidence="9" id="KW-1185">Reference proteome</keyword>
<dbReference type="EMBL" id="JACIIZ010000025">
    <property type="protein sequence ID" value="MBB6255156.1"/>
    <property type="molecule type" value="Genomic_DNA"/>
</dbReference>
<keyword evidence="4 6" id="KW-1133">Transmembrane helix</keyword>
<dbReference type="RefSeq" id="WP_184807669.1">
    <property type="nucleotide sequence ID" value="NZ_JACIIZ010000025.1"/>
</dbReference>
<dbReference type="PANTHER" id="PTHR42920">
    <property type="entry name" value="OS03G0707200 PROTEIN-RELATED"/>
    <property type="match status" value="1"/>
</dbReference>
<dbReference type="InterPro" id="IPR051258">
    <property type="entry name" value="Diverse_Substrate_Transporter"/>
</dbReference>
<dbReference type="SUPFAM" id="SSF103481">
    <property type="entry name" value="Multidrug resistance efflux transporter EmrE"/>
    <property type="match status" value="2"/>
</dbReference>
<evidence type="ECO:0000256" key="2">
    <source>
        <dbReference type="ARBA" id="ARBA00022475"/>
    </source>
</evidence>
<feature type="transmembrane region" description="Helical" evidence="6">
    <location>
        <begin position="194"/>
        <end position="211"/>
    </location>
</feature>
<feature type="transmembrane region" description="Helical" evidence="6">
    <location>
        <begin position="133"/>
        <end position="150"/>
    </location>
</feature>
<dbReference type="Proteomes" id="UP000539175">
    <property type="component" value="Unassembled WGS sequence"/>
</dbReference>
<dbReference type="InterPro" id="IPR037185">
    <property type="entry name" value="EmrE-like"/>
</dbReference>
<organism evidence="8 9">
    <name type="scientific">Nitrospirillum iridis</name>
    <dbReference type="NCBI Taxonomy" id="765888"/>
    <lineage>
        <taxon>Bacteria</taxon>
        <taxon>Pseudomonadati</taxon>
        <taxon>Pseudomonadota</taxon>
        <taxon>Alphaproteobacteria</taxon>
        <taxon>Rhodospirillales</taxon>
        <taxon>Azospirillaceae</taxon>
        <taxon>Nitrospirillum</taxon>
    </lineage>
</organism>
<feature type="transmembrane region" description="Helical" evidence="6">
    <location>
        <begin position="217"/>
        <end position="238"/>
    </location>
</feature>
<dbReference type="InterPro" id="IPR000620">
    <property type="entry name" value="EamA_dom"/>
</dbReference>
<feature type="transmembrane region" description="Helical" evidence="6">
    <location>
        <begin position="250"/>
        <end position="267"/>
    </location>
</feature>
<accession>A0A7X0B647</accession>
<evidence type="ECO:0000256" key="5">
    <source>
        <dbReference type="ARBA" id="ARBA00023136"/>
    </source>
</evidence>
<proteinExistence type="predicted"/>
<name>A0A7X0B647_9PROT</name>
<sequence length="359" mass="37911">MALHRSAAWPGVPLALTSAALFGASTPLAKLLLGRSDPWLLAGLLYLGSGLGLGIVHLARRFLGIEPPEAPLRRGDLPWLGAVVLAGGVIGPVLLLVGLTRTPASSAALLLNLEGLATMGIAWLAFHENVDRRLLLGALAILAGALLLSWRGGPEGIGWGALAIAGACLAWGVDNNLTRKLSSADPVQIAMTKGLVAGSVNLALALSQGAALPPLAVIGGAAVVGFFGYGLSLVLFVLGLRHLGTARTGAYFSMAPFIGALLAIILFSEPLTYRLLAAAVLMGIGLYLHLVEHHDHEHAHGELEHEHVHVHDEHHQHDHGPGVAVDQPHSHVHRHAPMVHRHPHYPDLHHRHTHEHSET</sequence>
<keyword evidence="3 6" id="KW-0812">Transmembrane</keyword>
<dbReference type="PANTHER" id="PTHR42920:SF11">
    <property type="entry name" value="INNER MEMBRANE PROTEIN YTFF"/>
    <property type="match status" value="1"/>
</dbReference>
<comment type="subcellular location">
    <subcellularLocation>
        <location evidence="1">Cell membrane</location>
        <topology evidence="1">Multi-pass membrane protein</topology>
    </subcellularLocation>
</comment>
<evidence type="ECO:0000313" key="8">
    <source>
        <dbReference type="EMBL" id="MBB6255156.1"/>
    </source>
</evidence>
<evidence type="ECO:0000259" key="7">
    <source>
        <dbReference type="Pfam" id="PF00892"/>
    </source>
</evidence>
<keyword evidence="5 6" id="KW-0472">Membrane</keyword>
<comment type="caution">
    <text evidence="8">The sequence shown here is derived from an EMBL/GenBank/DDBJ whole genome shotgun (WGS) entry which is preliminary data.</text>
</comment>
<feature type="transmembrane region" description="Helical" evidence="6">
    <location>
        <begin position="106"/>
        <end position="126"/>
    </location>
</feature>
<evidence type="ECO:0000313" key="9">
    <source>
        <dbReference type="Proteomes" id="UP000539175"/>
    </source>
</evidence>
<gene>
    <name evidence="8" type="ORF">FHS74_005755</name>
</gene>
<reference evidence="8 9" key="1">
    <citation type="submission" date="2020-08" db="EMBL/GenBank/DDBJ databases">
        <title>Genomic Encyclopedia of Type Strains, Phase IV (KMG-IV): sequencing the most valuable type-strain genomes for metagenomic binning, comparative biology and taxonomic classification.</title>
        <authorList>
            <person name="Goeker M."/>
        </authorList>
    </citation>
    <scope>NUCLEOTIDE SEQUENCE [LARGE SCALE GENOMIC DNA]</scope>
    <source>
        <strain evidence="8 9">DSM 22198</strain>
    </source>
</reference>
<feature type="transmembrane region" description="Helical" evidence="6">
    <location>
        <begin position="39"/>
        <end position="59"/>
    </location>
</feature>
<dbReference type="AlphaFoldDB" id="A0A7X0B647"/>
<feature type="transmembrane region" description="Helical" evidence="6">
    <location>
        <begin position="156"/>
        <end position="173"/>
    </location>
</feature>
<evidence type="ECO:0000256" key="1">
    <source>
        <dbReference type="ARBA" id="ARBA00004651"/>
    </source>
</evidence>
<evidence type="ECO:0000256" key="4">
    <source>
        <dbReference type="ARBA" id="ARBA00022989"/>
    </source>
</evidence>
<feature type="domain" description="EamA" evidence="7">
    <location>
        <begin position="159"/>
        <end position="288"/>
    </location>
</feature>
<dbReference type="GO" id="GO:0005886">
    <property type="term" value="C:plasma membrane"/>
    <property type="evidence" value="ECO:0007669"/>
    <property type="project" value="UniProtKB-SubCell"/>
</dbReference>